<evidence type="ECO:0000313" key="3">
    <source>
        <dbReference type="EMBL" id="EXF79462.1"/>
    </source>
</evidence>
<dbReference type="InterPro" id="IPR023631">
    <property type="entry name" value="Amidase_dom"/>
</dbReference>
<proteinExistence type="predicted"/>
<accession>A0A010QHR1</accession>
<dbReference type="OrthoDB" id="566138at2759"/>
<organism evidence="3 4">
    <name type="scientific">Colletotrichum fioriniae PJ7</name>
    <dbReference type="NCBI Taxonomy" id="1445577"/>
    <lineage>
        <taxon>Eukaryota</taxon>
        <taxon>Fungi</taxon>
        <taxon>Dikarya</taxon>
        <taxon>Ascomycota</taxon>
        <taxon>Pezizomycotina</taxon>
        <taxon>Sordariomycetes</taxon>
        <taxon>Hypocreomycetidae</taxon>
        <taxon>Glomerellales</taxon>
        <taxon>Glomerellaceae</taxon>
        <taxon>Colletotrichum</taxon>
        <taxon>Colletotrichum acutatum species complex</taxon>
    </lineage>
</organism>
<dbReference type="NCBIfam" id="NF005127">
    <property type="entry name" value="PRK06565.1"/>
    <property type="match status" value="1"/>
</dbReference>
<evidence type="ECO:0000313" key="4">
    <source>
        <dbReference type="Proteomes" id="UP000020467"/>
    </source>
</evidence>
<name>A0A010QHR1_9PEZI</name>
<keyword evidence="1" id="KW-1133">Transmembrane helix</keyword>
<dbReference type="HOGENOM" id="CLU_009600_15_0_1"/>
<comment type="caution">
    <text evidence="3">The sequence shown here is derived from an EMBL/GenBank/DDBJ whole genome shotgun (WGS) entry which is preliminary data.</text>
</comment>
<dbReference type="EMBL" id="JARH01000553">
    <property type="protein sequence ID" value="EXF79462.1"/>
    <property type="molecule type" value="Genomic_DNA"/>
</dbReference>
<dbReference type="PANTHER" id="PTHR42678:SF11">
    <property type="entry name" value="AMIDASE FAMILY PROTEIN"/>
    <property type="match status" value="1"/>
</dbReference>
<dbReference type="Pfam" id="PF01425">
    <property type="entry name" value="Amidase"/>
    <property type="match status" value="1"/>
</dbReference>
<dbReference type="SUPFAM" id="SSF75304">
    <property type="entry name" value="Amidase signature (AS) enzymes"/>
    <property type="match status" value="1"/>
</dbReference>
<dbReference type="STRING" id="1445577.A0A010QHR1"/>
<reference evidence="3 4" key="1">
    <citation type="submission" date="2014-02" db="EMBL/GenBank/DDBJ databases">
        <title>The genome sequence of Colletotrichum fioriniae PJ7.</title>
        <authorList>
            <person name="Baroncelli R."/>
            <person name="Thon M.R."/>
        </authorList>
    </citation>
    <scope>NUCLEOTIDE SEQUENCE [LARGE SCALE GENOMIC DNA]</scope>
    <source>
        <strain evidence="3 4">PJ7</strain>
    </source>
</reference>
<dbReference type="AlphaFoldDB" id="A0A010QHR1"/>
<protein>
    <recommendedName>
        <fullName evidence="2">Amidase domain-containing protein</fullName>
    </recommendedName>
</protein>
<dbReference type="Gene3D" id="3.90.1300.10">
    <property type="entry name" value="Amidase signature (AS) domain"/>
    <property type="match status" value="1"/>
</dbReference>
<feature type="transmembrane region" description="Helical" evidence="1">
    <location>
        <begin position="7"/>
        <end position="30"/>
    </location>
</feature>
<evidence type="ECO:0000259" key="2">
    <source>
        <dbReference type="Pfam" id="PF01425"/>
    </source>
</evidence>
<keyword evidence="1" id="KW-0812">Transmembrane</keyword>
<dbReference type="PANTHER" id="PTHR42678">
    <property type="entry name" value="AMIDASE"/>
    <property type="match status" value="1"/>
</dbReference>
<feature type="domain" description="Amidase" evidence="2">
    <location>
        <begin position="50"/>
        <end position="554"/>
    </location>
</feature>
<gene>
    <name evidence="3" type="ORF">CFIO01_06052</name>
</gene>
<dbReference type="eggNOG" id="KOG1211">
    <property type="taxonomic scope" value="Eukaryota"/>
</dbReference>
<dbReference type="Proteomes" id="UP000020467">
    <property type="component" value="Unassembled WGS sequence"/>
</dbReference>
<keyword evidence="1" id="KW-0472">Membrane</keyword>
<sequence>MLFGQVFVFSTVLIIFIIIQPAIMAVLNIVEASIEDLQNALKSGSITSVELVARLLRRISTYDCRGLALNSIPILNNDLFEQAAKSDERRTSGEKVRPLEGIPYTVKDSYKVKGMVAAAGSPAFEHLISNEDAFLVKLIQEAGGVLIGRTNMPAMACGGMQRGIWGRAENPYNPDYLAAAFASGSSNGSAVSTAASFAAFGLGGETVSSGRSPASNNALIAYTPSRTFLSNRGSWPLYPTCDVPVPHTRSMKDMLTLLDVITAPDPVAKGDLWREQKSVQLPQPWKDRPESFKDLGSSDSLSGSVIAVPEIFLGGPVPKGAKPIQTSPAVVELWKQAQKDLESLGAKIVMVPDFPPLTAYENDNLLPENCPRRPADWHATERGALVAHAWNNFLRDFNDSKLPDISAVETSRIYPDCMRTEPELQHFEKPNAIQYHRLAEYASKGTILDIEGLDQALQALEGMRKVLLEDWLTEIGCDCVVFPAAGDVGPANADSDFEGASLAWQNGVHYSNGNRAIRHLGIPTVSIPMGILGDKHVPMNLTFAGRAYDDVQLLRWANAFEIKTKHRILPLHTPYLESDLIQLSGNEKTGWPRPKLSISTFTEVPVPGDTDSLLVYILVEGLVTVSGPIEDLPEIEITVDTQTLHPSCINIQRQSQSVEGEAVFSFKFKTKTSKPPTRQGLESTLAPVARDKIMVVILAKAASKAKPSGWMGLI</sequence>
<dbReference type="KEGG" id="cfj:CFIO01_06052"/>
<evidence type="ECO:0000256" key="1">
    <source>
        <dbReference type="SAM" id="Phobius"/>
    </source>
</evidence>
<dbReference type="InterPro" id="IPR036928">
    <property type="entry name" value="AS_sf"/>
</dbReference>
<keyword evidence="4" id="KW-1185">Reference proteome</keyword>